<dbReference type="Pfam" id="PF00293">
    <property type="entry name" value="NUDIX"/>
    <property type="match status" value="1"/>
</dbReference>
<organism evidence="5 6">
    <name type="scientific">Hartmannibacter diazotrophicus</name>
    <dbReference type="NCBI Taxonomy" id="1482074"/>
    <lineage>
        <taxon>Bacteria</taxon>
        <taxon>Pseudomonadati</taxon>
        <taxon>Pseudomonadota</taxon>
        <taxon>Alphaproteobacteria</taxon>
        <taxon>Hyphomicrobiales</taxon>
        <taxon>Pleomorphomonadaceae</taxon>
        <taxon>Hartmannibacter</taxon>
    </lineage>
</organism>
<sequence length="161" mass="18063">MVKSGRGNGRFVYAHLRSLYGRVRHGVTLGVRGVVLSDRGVLLVRHGYLPGWHLPGGAVDPGESAAEAVSREVEEETGIALDSPPEFVALYFHQAFANRDHVAVFRSRPGQWHRIREIAPSFEIRDAQFFDFDELPEDTSEATRQRIAEALGQKPIDSDRW</sequence>
<keyword evidence="5" id="KW-0548">Nucleotidyltransferase</keyword>
<proteinExistence type="inferred from homology"/>
<dbReference type="PROSITE" id="PS51462">
    <property type="entry name" value="NUDIX"/>
    <property type="match status" value="1"/>
</dbReference>
<dbReference type="RefSeq" id="WP_197708033.1">
    <property type="nucleotide sequence ID" value="NZ_LT960614.1"/>
</dbReference>
<keyword evidence="5" id="KW-0808">Transferase</keyword>
<evidence type="ECO:0000256" key="3">
    <source>
        <dbReference type="RuleBase" id="RU003476"/>
    </source>
</evidence>
<dbReference type="KEGG" id="hdi:HDIA_3021"/>
<dbReference type="InterPro" id="IPR020476">
    <property type="entry name" value="Nudix_hydrolase"/>
</dbReference>
<dbReference type="PANTHER" id="PTHR43046:SF14">
    <property type="entry name" value="MUTT_NUDIX FAMILY PROTEIN"/>
    <property type="match status" value="1"/>
</dbReference>
<dbReference type="GO" id="GO:0016779">
    <property type="term" value="F:nucleotidyltransferase activity"/>
    <property type="evidence" value="ECO:0007669"/>
    <property type="project" value="UniProtKB-KW"/>
</dbReference>
<comment type="similarity">
    <text evidence="3">Belongs to the Nudix hydrolase family.</text>
</comment>
<reference evidence="6" key="1">
    <citation type="submission" date="2017-09" db="EMBL/GenBank/DDBJ databases">
        <title>Genome sequence of Nannocystis excedens DSM 71.</title>
        <authorList>
            <person name="Blom J."/>
        </authorList>
    </citation>
    <scope>NUCLEOTIDE SEQUENCE [LARGE SCALE GENOMIC DNA]</scope>
    <source>
        <strain evidence="6">type strain: E19</strain>
    </source>
</reference>
<protein>
    <submittedName>
        <fullName evidence="5">Bifunctional nicotinamide mononucleotide adenylyltransferase/ADP-ribose pyrophosphatase</fullName>
    </submittedName>
</protein>
<dbReference type="PANTHER" id="PTHR43046">
    <property type="entry name" value="GDP-MANNOSE MANNOSYL HYDROLASE"/>
    <property type="match status" value="1"/>
</dbReference>
<evidence type="ECO:0000256" key="1">
    <source>
        <dbReference type="ARBA" id="ARBA00001946"/>
    </source>
</evidence>
<evidence type="ECO:0000259" key="4">
    <source>
        <dbReference type="PROSITE" id="PS51462"/>
    </source>
</evidence>
<dbReference type="InterPro" id="IPR020084">
    <property type="entry name" value="NUDIX_hydrolase_CS"/>
</dbReference>
<keyword evidence="2 3" id="KW-0378">Hydrolase</keyword>
<name>A0A2C9D8B1_9HYPH</name>
<feature type="domain" description="Nudix hydrolase" evidence="4">
    <location>
        <begin position="26"/>
        <end position="155"/>
    </location>
</feature>
<evidence type="ECO:0000256" key="2">
    <source>
        <dbReference type="ARBA" id="ARBA00022801"/>
    </source>
</evidence>
<accession>A0A2C9D8B1</accession>
<evidence type="ECO:0000313" key="6">
    <source>
        <dbReference type="Proteomes" id="UP000223606"/>
    </source>
</evidence>
<dbReference type="GO" id="GO:0016787">
    <property type="term" value="F:hydrolase activity"/>
    <property type="evidence" value="ECO:0007669"/>
    <property type="project" value="UniProtKB-KW"/>
</dbReference>
<dbReference type="PROSITE" id="PS00893">
    <property type="entry name" value="NUDIX_BOX"/>
    <property type="match status" value="1"/>
</dbReference>
<dbReference type="EMBL" id="LT960614">
    <property type="protein sequence ID" value="SON56562.1"/>
    <property type="molecule type" value="Genomic_DNA"/>
</dbReference>
<keyword evidence="6" id="KW-1185">Reference proteome</keyword>
<dbReference type="AlphaFoldDB" id="A0A2C9D8B1"/>
<dbReference type="SUPFAM" id="SSF55811">
    <property type="entry name" value="Nudix"/>
    <property type="match status" value="1"/>
</dbReference>
<dbReference type="Proteomes" id="UP000223606">
    <property type="component" value="Chromosome 1"/>
</dbReference>
<dbReference type="InterPro" id="IPR000086">
    <property type="entry name" value="NUDIX_hydrolase_dom"/>
</dbReference>
<gene>
    <name evidence="5" type="ORF">HDIA_3021</name>
</gene>
<comment type="cofactor">
    <cofactor evidence="1">
        <name>Mg(2+)</name>
        <dbReference type="ChEBI" id="CHEBI:18420"/>
    </cofactor>
</comment>
<dbReference type="Gene3D" id="3.90.79.10">
    <property type="entry name" value="Nucleoside Triphosphate Pyrophosphohydrolase"/>
    <property type="match status" value="1"/>
</dbReference>
<evidence type="ECO:0000313" key="5">
    <source>
        <dbReference type="EMBL" id="SON56562.1"/>
    </source>
</evidence>
<dbReference type="InterPro" id="IPR015797">
    <property type="entry name" value="NUDIX_hydrolase-like_dom_sf"/>
</dbReference>
<dbReference type="PRINTS" id="PR00502">
    <property type="entry name" value="NUDIXFAMILY"/>
</dbReference>